<accession>A0A5C6AJY0</accession>
<dbReference type="PANTHER" id="PTHR30093">
    <property type="entry name" value="GENERAL SECRETION PATHWAY PROTEIN G"/>
    <property type="match status" value="1"/>
</dbReference>
<name>A0A5C6AJY0_9BACT</name>
<evidence type="ECO:0000313" key="3">
    <source>
        <dbReference type="Proteomes" id="UP000317421"/>
    </source>
</evidence>
<dbReference type="InterPro" id="IPR045584">
    <property type="entry name" value="Pilin-like"/>
</dbReference>
<reference evidence="2 3" key="1">
    <citation type="submission" date="2019-02" db="EMBL/GenBank/DDBJ databases">
        <title>Deep-cultivation of Planctomycetes and their phenomic and genomic characterization uncovers novel biology.</title>
        <authorList>
            <person name="Wiegand S."/>
            <person name="Jogler M."/>
            <person name="Boedeker C."/>
            <person name="Pinto D."/>
            <person name="Vollmers J."/>
            <person name="Rivas-Marin E."/>
            <person name="Kohn T."/>
            <person name="Peeters S.H."/>
            <person name="Heuer A."/>
            <person name="Rast P."/>
            <person name="Oberbeckmann S."/>
            <person name="Bunk B."/>
            <person name="Jeske O."/>
            <person name="Meyerdierks A."/>
            <person name="Storesund J.E."/>
            <person name="Kallscheuer N."/>
            <person name="Luecker S."/>
            <person name="Lage O.M."/>
            <person name="Pohl T."/>
            <person name="Merkel B.J."/>
            <person name="Hornburger P."/>
            <person name="Mueller R.-W."/>
            <person name="Bruemmer F."/>
            <person name="Labrenz M."/>
            <person name="Spormann A.M."/>
            <person name="Op Den Camp H."/>
            <person name="Overmann J."/>
            <person name="Amann R."/>
            <person name="Jetten M.S.M."/>
            <person name="Mascher T."/>
            <person name="Medema M.H."/>
            <person name="Devos D.P."/>
            <person name="Kaster A.-K."/>
            <person name="Ovreas L."/>
            <person name="Rohde M."/>
            <person name="Galperin M.Y."/>
            <person name="Jogler C."/>
        </authorList>
    </citation>
    <scope>NUCLEOTIDE SEQUENCE [LARGE SCALE GENOMIC DNA]</scope>
    <source>
        <strain evidence="2 3">Pla108</strain>
    </source>
</reference>
<keyword evidence="1" id="KW-0472">Membrane</keyword>
<sequence>MMRTEETKRLARGDSAFRNPQSAIRRPGFTLVELLVVITIIGILAALLVAAIGPALRKANQTTIVVQIGQLDAALKDYQNVSGSYPPNTQTDGTTGPLAEATVLTDFKQHFQRAFPSHRERPQMIEALVGLSVLAPDSPVVGTDNNLANDATNLPGGMTAAEALVFWVGGFSDDPKYPISGPGGPSYPLTGGNPNEIDPIADRGWRLGIDLPNLGPRDPDTNYFPANYSRHIEFADPRDGSVVRRINFWVLRAPGSQSPYLYFDASRGSGVQGTNDAPAATLGDFSESDVMQESLEALFDVYAIKKLAENAQATLPYQFANNGKFQILHAGVDDEWAGTPRIDTSDSTSKTLVPPDVVYPRGPWELELLDTLTNFSDGTLEDAQP</sequence>
<dbReference type="NCBIfam" id="TIGR02532">
    <property type="entry name" value="IV_pilin_GFxxxE"/>
    <property type="match status" value="1"/>
</dbReference>
<dbReference type="Gene3D" id="3.30.700.10">
    <property type="entry name" value="Glycoprotein, Type 4 Pilin"/>
    <property type="match status" value="1"/>
</dbReference>
<gene>
    <name evidence="2" type="primary">pulG_2</name>
    <name evidence="2" type="ORF">Pla108_08930</name>
</gene>
<dbReference type="Proteomes" id="UP000317421">
    <property type="component" value="Unassembled WGS sequence"/>
</dbReference>
<dbReference type="AlphaFoldDB" id="A0A5C6AJY0"/>
<keyword evidence="1" id="KW-1133">Transmembrane helix</keyword>
<dbReference type="SUPFAM" id="SSF54523">
    <property type="entry name" value="Pili subunits"/>
    <property type="match status" value="1"/>
</dbReference>
<dbReference type="InterPro" id="IPR012902">
    <property type="entry name" value="N_methyl_site"/>
</dbReference>
<evidence type="ECO:0000313" key="2">
    <source>
        <dbReference type="EMBL" id="TWT99949.1"/>
    </source>
</evidence>
<comment type="caution">
    <text evidence="2">The sequence shown here is derived from an EMBL/GenBank/DDBJ whole genome shotgun (WGS) entry which is preliminary data.</text>
</comment>
<organism evidence="2 3">
    <name type="scientific">Botrimarina colliarenosi</name>
    <dbReference type="NCBI Taxonomy" id="2528001"/>
    <lineage>
        <taxon>Bacteria</taxon>
        <taxon>Pseudomonadati</taxon>
        <taxon>Planctomycetota</taxon>
        <taxon>Planctomycetia</taxon>
        <taxon>Pirellulales</taxon>
        <taxon>Lacipirellulaceae</taxon>
        <taxon>Botrimarina</taxon>
    </lineage>
</organism>
<proteinExistence type="predicted"/>
<dbReference type="Pfam" id="PF07963">
    <property type="entry name" value="N_methyl"/>
    <property type="match status" value="1"/>
</dbReference>
<feature type="transmembrane region" description="Helical" evidence="1">
    <location>
        <begin position="34"/>
        <end position="56"/>
    </location>
</feature>
<evidence type="ECO:0000256" key="1">
    <source>
        <dbReference type="SAM" id="Phobius"/>
    </source>
</evidence>
<keyword evidence="3" id="KW-1185">Reference proteome</keyword>
<keyword evidence="1" id="KW-0812">Transmembrane</keyword>
<dbReference type="EMBL" id="SJPR01000001">
    <property type="protein sequence ID" value="TWT99949.1"/>
    <property type="molecule type" value="Genomic_DNA"/>
</dbReference>
<protein>
    <submittedName>
        <fullName evidence="2">Type II secretion system protein G</fullName>
    </submittedName>
</protein>